<feature type="compositionally biased region" description="Low complexity" evidence="1">
    <location>
        <begin position="707"/>
        <end position="720"/>
    </location>
</feature>
<feature type="compositionally biased region" description="Low complexity" evidence="1">
    <location>
        <begin position="31"/>
        <end position="45"/>
    </location>
</feature>
<dbReference type="Proteomes" id="UP000198888">
    <property type="component" value="Unassembled WGS sequence"/>
</dbReference>
<name>A0A1H6UBM9_9EURY</name>
<evidence type="ECO:0000256" key="1">
    <source>
        <dbReference type="SAM" id="MobiDB-lite"/>
    </source>
</evidence>
<evidence type="ECO:0000313" key="3">
    <source>
        <dbReference type="Proteomes" id="UP000198888"/>
    </source>
</evidence>
<dbReference type="EMBL" id="FNYR01000009">
    <property type="protein sequence ID" value="SEI85635.1"/>
    <property type="molecule type" value="Genomic_DNA"/>
</dbReference>
<accession>A0A1H6UBM9</accession>
<evidence type="ECO:0000313" key="2">
    <source>
        <dbReference type="EMBL" id="SEI85635.1"/>
    </source>
</evidence>
<proteinExistence type="predicted"/>
<sequence length="743" mass="77506">MDIMSRPPALSRRAVLVASGLAVTGFQGTAAAQQTGNQNNETAGNETDPPTTEPPAFDPAIDLDCYVARVDAEGYDSVDLVFADGTIEAFTAGYSGTTQFGFSGDGRLDPSAETTVEEFHGPIARVTVTNGTATETATNSGPCVFGDLAFNCDSAQHGQADDVRLTFVDGSSKQWDPPATDQTQFGSPGRVIETISEESVDITVESPTPNCSSGAYATVFDCIEVTVGPEEFAAEPTFERIRLDFVDGTSQTFGQRGTGPNFTAPETFAGTDDNAGNIIESVVIEKLGGDIVFQLVNPTVEECAQATGFEPSVSVSQYSVTVDAPSYDRVVCGFGDGTTETFEGEFSGENQFGYVGVEALWDGPENRTFETFHGPIERCVVERGDSQFETVVEATDPAVSGVQFSCSGVEFTGTTVDSRLYYADGSFDWFEREQSGAVQFGSPGRLLEGIHLVEQGLWLSNPSTDCQPAPGDEGITFDCQAVRLTDAEFGPASGAINRIQLVFTDGSDQVFGSRNPEATAFETPAVFSGVDDHAGKVIASVICELPGRDAVFLRVNPSINDCETVPQPVAVDQGGDGGGSTLGSDGEPPAVAESEAEAVSSSATVLASDTGEPLRGPPEVPPEPVEATGGSVEARQPAVDAEPTTVMADGLPWWGWVAGIGAGGGALSLLVTRALGEPPSAESDGGTDQDVDTVNADDGESGETDGESSAGDGESGADGADSGDETGSDVDEEHHWWEYLDDK</sequence>
<organism evidence="2 3">
    <name type="scientific">Halohasta litchfieldiae</name>
    <dbReference type="NCBI Taxonomy" id="1073996"/>
    <lineage>
        <taxon>Archaea</taxon>
        <taxon>Methanobacteriati</taxon>
        <taxon>Methanobacteriota</taxon>
        <taxon>Stenosarchaea group</taxon>
        <taxon>Halobacteria</taxon>
        <taxon>Halobacteriales</taxon>
        <taxon>Haloferacaceae</taxon>
        <taxon>Halohasta</taxon>
    </lineage>
</organism>
<feature type="compositionally biased region" description="Pro residues" evidence="1">
    <location>
        <begin position="615"/>
        <end position="624"/>
    </location>
</feature>
<feature type="compositionally biased region" description="Basic and acidic residues" evidence="1">
    <location>
        <begin position="732"/>
        <end position="743"/>
    </location>
</feature>
<dbReference type="AlphaFoldDB" id="A0A1H6UBM9"/>
<feature type="compositionally biased region" description="Low complexity" evidence="1">
    <location>
        <begin position="582"/>
        <end position="603"/>
    </location>
</feature>
<feature type="compositionally biased region" description="Acidic residues" evidence="1">
    <location>
        <begin position="685"/>
        <end position="706"/>
    </location>
</feature>
<feature type="region of interest" description="Disordered" evidence="1">
    <location>
        <begin position="564"/>
        <end position="643"/>
    </location>
</feature>
<feature type="compositionally biased region" description="Acidic residues" evidence="1">
    <location>
        <begin position="721"/>
        <end position="731"/>
    </location>
</feature>
<keyword evidence="3" id="KW-1185">Reference proteome</keyword>
<protein>
    <submittedName>
        <fullName evidence="2">Uncharacterized protein</fullName>
    </submittedName>
</protein>
<reference evidence="2 3" key="1">
    <citation type="submission" date="2016-10" db="EMBL/GenBank/DDBJ databases">
        <authorList>
            <person name="de Groot N.N."/>
        </authorList>
    </citation>
    <scope>NUCLEOTIDE SEQUENCE [LARGE SCALE GENOMIC DNA]</scope>
    <source>
        <strain evidence="2 3">DSM 22187</strain>
    </source>
</reference>
<feature type="region of interest" description="Disordered" evidence="1">
    <location>
        <begin position="31"/>
        <end position="56"/>
    </location>
</feature>
<gene>
    <name evidence="2" type="ORF">SAMN05444271_109119</name>
</gene>
<feature type="region of interest" description="Disordered" evidence="1">
    <location>
        <begin position="677"/>
        <end position="743"/>
    </location>
</feature>